<sequence length="153" mass="16817">MLRAGTTCADAIKFLEDELLRGSLNDVANRVPGSMSPGPGRTYEQVLDEIRAARNRYDQWTWRAAEEINRRFADREISRQLRAIPPIQPSSPQICTRPQKQPPLVVGGTRTGGGRALFYCGDRRTADSVPGRSGPRAAMSEASVRSTTSRVGC</sequence>
<feature type="compositionally biased region" description="Polar residues" evidence="1">
    <location>
        <begin position="143"/>
        <end position="153"/>
    </location>
</feature>
<gene>
    <name evidence="2" type="ORF">HEK616_84690</name>
</gene>
<protein>
    <submittedName>
        <fullName evidence="2">Uncharacterized protein</fullName>
    </submittedName>
</protein>
<evidence type="ECO:0000313" key="2">
    <source>
        <dbReference type="EMBL" id="BDM74982.1"/>
    </source>
</evidence>
<dbReference type="Proteomes" id="UP001059597">
    <property type="component" value="Plasmid SNP1"/>
</dbReference>
<keyword evidence="3" id="KW-1185">Reference proteome</keyword>
<feature type="region of interest" description="Disordered" evidence="1">
    <location>
        <begin position="124"/>
        <end position="153"/>
    </location>
</feature>
<dbReference type="EMBL" id="AP026074">
    <property type="protein sequence ID" value="BDM74982.1"/>
    <property type="molecule type" value="Genomic_DNA"/>
</dbReference>
<evidence type="ECO:0000313" key="3">
    <source>
        <dbReference type="Proteomes" id="UP001059597"/>
    </source>
</evidence>
<proteinExistence type="predicted"/>
<accession>A0ABN6RB18</accession>
<organism evidence="2 3">
    <name type="scientific">Streptomyces nigrescens</name>
    <dbReference type="NCBI Taxonomy" id="1920"/>
    <lineage>
        <taxon>Bacteria</taxon>
        <taxon>Bacillati</taxon>
        <taxon>Actinomycetota</taxon>
        <taxon>Actinomycetes</taxon>
        <taxon>Kitasatosporales</taxon>
        <taxon>Streptomycetaceae</taxon>
        <taxon>Streptomyces</taxon>
    </lineage>
</organism>
<reference evidence="2" key="1">
    <citation type="submission" date="2022-06" db="EMBL/GenBank/DDBJ databases">
        <title>Complete genome sequence of Streptomyces nigrescens HEK616.</title>
        <authorList>
            <person name="Asamizu S."/>
            <person name="Onaka H."/>
        </authorList>
    </citation>
    <scope>NUCLEOTIDE SEQUENCE</scope>
    <source>
        <strain evidence="2">HEK616</strain>
        <plasmid evidence="2">SNP1</plasmid>
    </source>
</reference>
<name>A0ABN6RB18_STRNI</name>
<geneLocation type="plasmid" evidence="2 3">
    <name>SNP1</name>
</geneLocation>
<keyword evidence="2" id="KW-0614">Plasmid</keyword>
<evidence type="ECO:0000256" key="1">
    <source>
        <dbReference type="SAM" id="MobiDB-lite"/>
    </source>
</evidence>
<feature type="region of interest" description="Disordered" evidence="1">
    <location>
        <begin position="83"/>
        <end position="105"/>
    </location>
</feature>